<reference evidence="1" key="1">
    <citation type="submission" date="2018-11" db="EMBL/GenBank/DDBJ databases">
        <authorList>
            <consortium name="Pathogen Informatics"/>
        </authorList>
    </citation>
    <scope>NUCLEOTIDE SEQUENCE</scope>
</reference>
<evidence type="ECO:0000313" key="1">
    <source>
        <dbReference type="EMBL" id="VEL42740.1"/>
    </source>
</evidence>
<accession>A0A3S5FH75</accession>
<comment type="caution">
    <text evidence="1">The sequence shown here is derived from an EMBL/GenBank/DDBJ whole genome shotgun (WGS) entry which is preliminary data.</text>
</comment>
<name>A0A3S5FH75_9PLAT</name>
<keyword evidence="2" id="KW-1185">Reference proteome</keyword>
<dbReference type="AlphaFoldDB" id="A0A3S5FH75"/>
<protein>
    <submittedName>
        <fullName evidence="1">Uncharacterized protein</fullName>
    </submittedName>
</protein>
<proteinExistence type="predicted"/>
<organism evidence="1 2">
    <name type="scientific">Protopolystoma xenopodis</name>
    <dbReference type="NCBI Taxonomy" id="117903"/>
    <lineage>
        <taxon>Eukaryota</taxon>
        <taxon>Metazoa</taxon>
        <taxon>Spiralia</taxon>
        <taxon>Lophotrochozoa</taxon>
        <taxon>Platyhelminthes</taxon>
        <taxon>Monogenea</taxon>
        <taxon>Polyopisthocotylea</taxon>
        <taxon>Polystomatidea</taxon>
        <taxon>Polystomatidae</taxon>
        <taxon>Protopolystoma</taxon>
    </lineage>
</organism>
<evidence type="ECO:0000313" key="2">
    <source>
        <dbReference type="Proteomes" id="UP000784294"/>
    </source>
</evidence>
<dbReference type="EMBL" id="CAAALY010276289">
    <property type="protein sequence ID" value="VEL42740.1"/>
    <property type="molecule type" value="Genomic_DNA"/>
</dbReference>
<sequence>MVYESFFGPYSHEIQLLKRGGLKLFLQRLVHYGSYSSSEVSSSAIDSGTTEIAVLTVHVSLHQFVLLWLARITRLLLQTTAFSLALSAAAASLVAPTSAIDSSQVIDTHSDKAFPTQRSVHFLHIIGLVTSMEQHFSSFRSDCNQFSASFLSNSSGLYILIQILITCFSFTPHRLSLHSFFIFDHHVCFSRWIYPYHLVGLFWPRRSLRCLPGSPADTICVCIFVSTYASRLAFDTS</sequence>
<dbReference type="Proteomes" id="UP000784294">
    <property type="component" value="Unassembled WGS sequence"/>
</dbReference>
<gene>
    <name evidence="1" type="ORF">PXEA_LOCUS36180</name>
</gene>